<evidence type="ECO:0000256" key="6">
    <source>
        <dbReference type="ARBA" id="ARBA00022692"/>
    </source>
</evidence>
<feature type="transmembrane region" description="Helical" evidence="9">
    <location>
        <begin position="129"/>
        <end position="147"/>
    </location>
</feature>
<gene>
    <name evidence="11" type="ordered locus">Mcup_1058</name>
</gene>
<dbReference type="CDD" id="cd06261">
    <property type="entry name" value="TM_PBP2"/>
    <property type="match status" value="1"/>
</dbReference>
<name>F4G2W5_METCR</name>
<dbReference type="PANTHER" id="PTHR30183:SF3">
    <property type="entry name" value="MOLYBDENUM TRANSPORT SYSTEM PERMEASE PROTEIN MODB"/>
    <property type="match status" value="1"/>
</dbReference>
<evidence type="ECO:0000313" key="12">
    <source>
        <dbReference type="Proteomes" id="UP000007812"/>
    </source>
</evidence>
<feature type="transmembrane region" description="Helical" evidence="9">
    <location>
        <begin position="15"/>
        <end position="34"/>
    </location>
</feature>
<feature type="transmembrane region" description="Helical" evidence="9">
    <location>
        <begin position="199"/>
        <end position="218"/>
    </location>
</feature>
<keyword evidence="7 9" id="KW-1133">Transmembrane helix</keyword>
<dbReference type="AlphaFoldDB" id="F4G2W5"/>
<dbReference type="KEGG" id="mcn:Mcup_1058"/>
<dbReference type="OrthoDB" id="11163at2157"/>
<dbReference type="Proteomes" id="UP000007812">
    <property type="component" value="Chromosome"/>
</dbReference>
<dbReference type="SUPFAM" id="SSF161098">
    <property type="entry name" value="MetI-like"/>
    <property type="match status" value="1"/>
</dbReference>
<dbReference type="GO" id="GO:0055085">
    <property type="term" value="P:transmembrane transport"/>
    <property type="evidence" value="ECO:0007669"/>
    <property type="project" value="InterPro"/>
</dbReference>
<keyword evidence="3 9" id="KW-0813">Transport</keyword>
<evidence type="ECO:0000256" key="7">
    <source>
        <dbReference type="ARBA" id="ARBA00022989"/>
    </source>
</evidence>
<dbReference type="RefSeq" id="WP_013737661.1">
    <property type="nucleotide sequence ID" value="NC_015435.1"/>
</dbReference>
<evidence type="ECO:0000256" key="5">
    <source>
        <dbReference type="ARBA" id="ARBA00022505"/>
    </source>
</evidence>
<evidence type="ECO:0000256" key="1">
    <source>
        <dbReference type="ARBA" id="ARBA00004651"/>
    </source>
</evidence>
<dbReference type="EMBL" id="CP002656">
    <property type="protein sequence ID" value="AEB95163.1"/>
    <property type="molecule type" value="Genomic_DNA"/>
</dbReference>
<dbReference type="HOGENOM" id="CLU_016047_14_1_2"/>
<dbReference type="PROSITE" id="PS50928">
    <property type="entry name" value="ABC_TM1"/>
    <property type="match status" value="1"/>
</dbReference>
<feature type="domain" description="ABC transmembrane type-1" evidence="10">
    <location>
        <begin position="54"/>
        <end position="257"/>
    </location>
</feature>
<dbReference type="InterPro" id="IPR000515">
    <property type="entry name" value="MetI-like"/>
</dbReference>
<evidence type="ECO:0000256" key="3">
    <source>
        <dbReference type="ARBA" id="ARBA00022448"/>
    </source>
</evidence>
<proteinExistence type="inferred from homology"/>
<keyword evidence="6 9" id="KW-0812">Transmembrane</keyword>
<dbReference type="PATRIC" id="fig|1006006.8.peg.1053"/>
<evidence type="ECO:0000256" key="8">
    <source>
        <dbReference type="ARBA" id="ARBA00023136"/>
    </source>
</evidence>
<reference evidence="11 12" key="1">
    <citation type="journal article" date="2011" name="J. Bacteriol.">
        <title>Complete genome sequence of Metallosphaera cuprina, a metal sulfide-oxidizing archaeon from a hot spring.</title>
        <authorList>
            <person name="Liu L.J."/>
            <person name="You X.Y."/>
            <person name="Zheng H."/>
            <person name="Wang S."/>
            <person name="Jiang C.Y."/>
            <person name="Liu S.J."/>
        </authorList>
    </citation>
    <scope>NUCLEOTIDE SEQUENCE [LARGE SCALE GENOMIC DNA]</scope>
    <source>
        <strain evidence="11 12">Ar-4</strain>
    </source>
</reference>
<keyword evidence="8 9" id="KW-0472">Membrane</keyword>
<evidence type="ECO:0000256" key="2">
    <source>
        <dbReference type="ARBA" id="ARBA00009306"/>
    </source>
</evidence>
<protein>
    <submittedName>
        <fullName evidence="11">Sulfate ABC transporter, permease protein</fullName>
    </submittedName>
</protein>
<dbReference type="STRING" id="1006006.Mcup_1058"/>
<keyword evidence="4" id="KW-1003">Cell membrane</keyword>
<dbReference type="GO" id="GO:0005886">
    <property type="term" value="C:plasma membrane"/>
    <property type="evidence" value="ECO:0007669"/>
    <property type="project" value="UniProtKB-SubCell"/>
</dbReference>
<feature type="transmembrane region" description="Helical" evidence="9">
    <location>
        <begin position="54"/>
        <end position="78"/>
    </location>
</feature>
<evidence type="ECO:0000256" key="4">
    <source>
        <dbReference type="ARBA" id="ARBA00022475"/>
    </source>
</evidence>
<comment type="subcellular location">
    <subcellularLocation>
        <location evidence="1 9">Cell membrane</location>
        <topology evidence="1 9">Multi-pass membrane protein</topology>
    </subcellularLocation>
</comment>
<dbReference type="PANTHER" id="PTHR30183">
    <property type="entry name" value="MOLYBDENUM TRANSPORT SYSTEM PERMEASE PROTEIN MODB"/>
    <property type="match status" value="1"/>
</dbReference>
<dbReference type="InterPro" id="IPR035906">
    <property type="entry name" value="MetI-like_sf"/>
</dbReference>
<evidence type="ECO:0000256" key="9">
    <source>
        <dbReference type="RuleBase" id="RU363032"/>
    </source>
</evidence>
<keyword evidence="5" id="KW-0500">Molybdenum</keyword>
<sequence>MGETSRQFRIDKLKVYSFFSIVLLIVPIVYLLFYGYGPFFVRSEAFSSSLLSSIALTFFSSTVSILIIILIFTPLAFYLARHSNPLIETLVDVPASIPHPLVGIALVFIDSPTNPLGRLLYYHGINFYYTYLGMILALVIVSSPIYIRSMQNFFESIPTSYERYARGLGASEGTVFLYVMLPESIRGIVSSGLTSISRAISEFGSIVIVAPYVTGWIFNGDYNASVYIYNQYQTYFNASITSSATLLLFSIVLIVVIRVVNHFLKGR</sequence>
<dbReference type="eggNOG" id="arCOG00164">
    <property type="taxonomic scope" value="Archaea"/>
</dbReference>
<dbReference type="Pfam" id="PF00528">
    <property type="entry name" value="BPD_transp_1"/>
    <property type="match status" value="1"/>
</dbReference>
<evidence type="ECO:0000313" key="11">
    <source>
        <dbReference type="EMBL" id="AEB95163.1"/>
    </source>
</evidence>
<organism evidence="11 12">
    <name type="scientific">Metallosphaera cuprina (strain Ar-4)</name>
    <dbReference type="NCBI Taxonomy" id="1006006"/>
    <lineage>
        <taxon>Archaea</taxon>
        <taxon>Thermoproteota</taxon>
        <taxon>Thermoprotei</taxon>
        <taxon>Sulfolobales</taxon>
        <taxon>Sulfolobaceae</taxon>
        <taxon>Metallosphaera</taxon>
    </lineage>
</organism>
<dbReference type="GeneID" id="10493249"/>
<dbReference type="Gene3D" id="1.10.3720.10">
    <property type="entry name" value="MetI-like"/>
    <property type="match status" value="1"/>
</dbReference>
<comment type="similarity">
    <text evidence="2 9">Belongs to the binding-protein-dependent transport system permease family.</text>
</comment>
<evidence type="ECO:0000259" key="10">
    <source>
        <dbReference type="PROSITE" id="PS50928"/>
    </source>
</evidence>
<accession>F4G2W5</accession>
<feature type="transmembrane region" description="Helical" evidence="9">
    <location>
        <begin position="238"/>
        <end position="260"/>
    </location>
</feature>
<keyword evidence="12" id="KW-1185">Reference proteome</keyword>